<evidence type="ECO:0000313" key="2">
    <source>
        <dbReference type="EMBL" id="GBP72831.1"/>
    </source>
</evidence>
<sequence>MGPPRRRRPHARAYSAYVGRSRCARTTTPHEPAPRHSRTLQMRTTCALFRSGSARVEIKRISSSYILTDCAFMIPIAISLSVLLSLLDVNSRHSRFRRSK</sequence>
<gene>
    <name evidence="2" type="ORF">EVAR_40332_1</name>
</gene>
<comment type="caution">
    <text evidence="2">The sequence shown here is derived from an EMBL/GenBank/DDBJ whole genome shotgun (WGS) entry which is preliminary data.</text>
</comment>
<reference evidence="2 3" key="1">
    <citation type="journal article" date="2019" name="Commun. Biol.">
        <title>The bagworm genome reveals a unique fibroin gene that provides high tensile strength.</title>
        <authorList>
            <person name="Kono N."/>
            <person name="Nakamura H."/>
            <person name="Ohtoshi R."/>
            <person name="Tomita M."/>
            <person name="Numata K."/>
            <person name="Arakawa K."/>
        </authorList>
    </citation>
    <scope>NUCLEOTIDE SEQUENCE [LARGE SCALE GENOMIC DNA]</scope>
</reference>
<keyword evidence="1" id="KW-1133">Transmembrane helix</keyword>
<proteinExistence type="predicted"/>
<protein>
    <submittedName>
        <fullName evidence="2">Uncharacterized protein</fullName>
    </submittedName>
</protein>
<name>A0A4C1Y967_EUMVA</name>
<evidence type="ECO:0000256" key="1">
    <source>
        <dbReference type="SAM" id="Phobius"/>
    </source>
</evidence>
<dbReference type="Proteomes" id="UP000299102">
    <property type="component" value="Unassembled WGS sequence"/>
</dbReference>
<keyword evidence="1" id="KW-0812">Transmembrane</keyword>
<keyword evidence="1" id="KW-0472">Membrane</keyword>
<dbReference type="EMBL" id="BGZK01001157">
    <property type="protein sequence ID" value="GBP72831.1"/>
    <property type="molecule type" value="Genomic_DNA"/>
</dbReference>
<keyword evidence="3" id="KW-1185">Reference proteome</keyword>
<accession>A0A4C1Y967</accession>
<dbReference type="AlphaFoldDB" id="A0A4C1Y967"/>
<evidence type="ECO:0000313" key="3">
    <source>
        <dbReference type="Proteomes" id="UP000299102"/>
    </source>
</evidence>
<feature type="transmembrane region" description="Helical" evidence="1">
    <location>
        <begin position="65"/>
        <end position="87"/>
    </location>
</feature>
<organism evidence="2 3">
    <name type="scientific">Eumeta variegata</name>
    <name type="common">Bagworm moth</name>
    <name type="synonym">Eumeta japonica</name>
    <dbReference type="NCBI Taxonomy" id="151549"/>
    <lineage>
        <taxon>Eukaryota</taxon>
        <taxon>Metazoa</taxon>
        <taxon>Ecdysozoa</taxon>
        <taxon>Arthropoda</taxon>
        <taxon>Hexapoda</taxon>
        <taxon>Insecta</taxon>
        <taxon>Pterygota</taxon>
        <taxon>Neoptera</taxon>
        <taxon>Endopterygota</taxon>
        <taxon>Lepidoptera</taxon>
        <taxon>Glossata</taxon>
        <taxon>Ditrysia</taxon>
        <taxon>Tineoidea</taxon>
        <taxon>Psychidae</taxon>
        <taxon>Oiketicinae</taxon>
        <taxon>Eumeta</taxon>
    </lineage>
</organism>